<dbReference type="InterPro" id="IPR049192">
    <property type="entry name" value="DUF4246_C"/>
</dbReference>
<accession>A0A7C8MYD8</accession>
<dbReference type="InterPro" id="IPR049207">
    <property type="entry name" value="DUF4246_N"/>
</dbReference>
<reference evidence="4 5" key="1">
    <citation type="submission" date="2019-12" db="EMBL/GenBank/DDBJ databases">
        <title>Draft genome sequence of the ascomycete Xylaria multiplex DSM 110363.</title>
        <authorList>
            <person name="Buettner E."/>
            <person name="Kellner H."/>
        </authorList>
    </citation>
    <scope>NUCLEOTIDE SEQUENCE [LARGE SCALE GENOMIC DNA]</scope>
    <source>
        <strain evidence="4 5">DSM 110363</strain>
    </source>
</reference>
<organism evidence="4 5">
    <name type="scientific">Xylaria multiplex</name>
    <dbReference type="NCBI Taxonomy" id="323545"/>
    <lineage>
        <taxon>Eukaryota</taxon>
        <taxon>Fungi</taxon>
        <taxon>Dikarya</taxon>
        <taxon>Ascomycota</taxon>
        <taxon>Pezizomycotina</taxon>
        <taxon>Sordariomycetes</taxon>
        <taxon>Xylariomycetidae</taxon>
        <taxon>Xylariales</taxon>
        <taxon>Xylariaceae</taxon>
        <taxon>Xylaria</taxon>
    </lineage>
</organism>
<feature type="domain" description="DUF4246" evidence="2">
    <location>
        <begin position="98"/>
        <end position="531"/>
    </location>
</feature>
<evidence type="ECO:0000259" key="2">
    <source>
        <dbReference type="Pfam" id="PF14033"/>
    </source>
</evidence>
<name>A0A7C8MYD8_9PEZI</name>
<dbReference type="EMBL" id="WUBL01000013">
    <property type="protein sequence ID" value="KAF2971447.1"/>
    <property type="molecule type" value="Genomic_DNA"/>
</dbReference>
<protein>
    <submittedName>
        <fullName evidence="4">Uncharacterized protein</fullName>
    </submittedName>
</protein>
<evidence type="ECO:0000259" key="3">
    <source>
        <dbReference type="Pfam" id="PF21666"/>
    </source>
</evidence>
<sequence>MKDNARLELPGFGKPLDEVSNAPGAKYCLHALWSAFRFESAGLKLREVRMMEFMNQITDKPEWERKVFDEDIVNKWRKEAMGPQAQEVNLDGDVYMSEKMFDNCIKELRDKVKEYKKTGLVSVLDAEVEVVKSDSAISSSLAAQLRATAKPLEDVPEHQKDWHPDSERKVLDLLHPSLFPVIYGTSRVLPYGKVPLRGCAEFTGKGETYAMLKEVRYSGAPFLLGNTQWLPTDVAWAPSGGTQITSYINNLHPDDHPELYAVLEQFVAAAVPLWERCLYISGNATIGPLDSIAKPRISQDPRGDDEDFYFPDGVVYDRPPPEEDEDEDEYMWTDEYYEWSRAHRVLTWPEPDDYDPSRTRPAEDRPNLRALFPDGLQVIFKLANIHLTPSDPIYRGGSLHVEGALNDRIVATALFYYDCENITESTLTLHHPVNSEDLRMIPQQNEHESLERWMGISTDDPALQRLGRVVTREGRFIAFPNVLAHQVQPFTLADNSRPGHRKILAMFLVDPHLRVLSTSVVPPQRKDWWAREVRKISPLSELPLEIFDLIIESVEGFPMSWEDALATREMLMEERRWAKDAFDSIMEENTYSFCEH</sequence>
<evidence type="ECO:0000313" key="4">
    <source>
        <dbReference type="EMBL" id="KAF2971447.1"/>
    </source>
</evidence>
<dbReference type="InterPro" id="IPR025340">
    <property type="entry name" value="DUF4246"/>
</dbReference>
<gene>
    <name evidence="4" type="ORF">GQX73_g2088</name>
</gene>
<dbReference type="PANTHER" id="PTHR33119">
    <property type="entry name" value="IFI3P"/>
    <property type="match status" value="1"/>
</dbReference>
<dbReference type="PANTHER" id="PTHR33119:SF1">
    <property type="entry name" value="FE2OG DIOXYGENASE DOMAIN-CONTAINING PROTEIN"/>
    <property type="match status" value="1"/>
</dbReference>
<dbReference type="OrthoDB" id="415532at2759"/>
<evidence type="ECO:0000313" key="5">
    <source>
        <dbReference type="Proteomes" id="UP000481858"/>
    </source>
</evidence>
<dbReference type="Pfam" id="PF21666">
    <property type="entry name" value="DUF4246_N"/>
    <property type="match status" value="1"/>
</dbReference>
<keyword evidence="5" id="KW-1185">Reference proteome</keyword>
<dbReference type="Proteomes" id="UP000481858">
    <property type="component" value="Unassembled WGS sequence"/>
</dbReference>
<feature type="region of interest" description="Disordered" evidence="1">
    <location>
        <begin position="291"/>
        <end position="328"/>
    </location>
</feature>
<comment type="caution">
    <text evidence="4">The sequence shown here is derived from an EMBL/GenBank/DDBJ whole genome shotgun (WGS) entry which is preliminary data.</text>
</comment>
<dbReference type="AlphaFoldDB" id="A0A7C8MYD8"/>
<proteinExistence type="predicted"/>
<dbReference type="Pfam" id="PF14033">
    <property type="entry name" value="DUF4246"/>
    <property type="match status" value="1"/>
</dbReference>
<feature type="domain" description="DUF4246" evidence="3">
    <location>
        <begin position="9"/>
        <end position="79"/>
    </location>
</feature>
<dbReference type="InParanoid" id="A0A7C8MYD8"/>
<evidence type="ECO:0000256" key="1">
    <source>
        <dbReference type="SAM" id="MobiDB-lite"/>
    </source>
</evidence>